<dbReference type="PANTHER" id="PTHR31286:SF180">
    <property type="entry name" value="OS10G0362600 PROTEIN"/>
    <property type="match status" value="1"/>
</dbReference>
<dbReference type="InterPro" id="IPR040256">
    <property type="entry name" value="At4g02000-like"/>
</dbReference>
<dbReference type="PANTHER" id="PTHR31286">
    <property type="entry name" value="GLYCINE-RICH CELL WALL STRUCTURAL PROTEIN 1.8-LIKE"/>
    <property type="match status" value="1"/>
</dbReference>
<gene>
    <name evidence="3" type="ORF">VITISV_014789</name>
</gene>
<evidence type="ECO:0000313" key="3">
    <source>
        <dbReference type="EMBL" id="CAN66841.1"/>
    </source>
</evidence>
<feature type="domain" description="DUF4283" evidence="2">
    <location>
        <begin position="49"/>
        <end position="104"/>
    </location>
</feature>
<reference evidence="3" key="1">
    <citation type="journal article" date="2007" name="PLoS ONE">
        <title>The first genome sequence of an elite grapevine cultivar (Pinot noir Vitis vinifera L.): coping with a highly heterozygous genome.</title>
        <authorList>
            <person name="Velasco R."/>
            <person name="Zharkikh A."/>
            <person name="Troggio M."/>
            <person name="Cartwright D.A."/>
            <person name="Cestaro A."/>
            <person name="Pruss D."/>
            <person name="Pindo M."/>
            <person name="FitzGerald L.M."/>
            <person name="Vezzulli S."/>
            <person name="Reid J."/>
            <person name="Malacarne G."/>
            <person name="Iliev D."/>
            <person name="Coppola G."/>
            <person name="Wardell B."/>
            <person name="Micheletti D."/>
            <person name="Macalma T."/>
            <person name="Facci M."/>
            <person name="Mitchell J.T."/>
            <person name="Perazzolli M."/>
            <person name="Eldredge G."/>
            <person name="Gatto P."/>
            <person name="Oyzerski R."/>
            <person name="Moretto M."/>
            <person name="Gutin N."/>
            <person name="Stefanini M."/>
            <person name="Chen Y."/>
            <person name="Segala C."/>
            <person name="Davenport C."/>
            <person name="Dematte L."/>
            <person name="Mraz A."/>
            <person name="Battilana J."/>
            <person name="Stormo K."/>
            <person name="Costa F."/>
            <person name="Tao Q."/>
            <person name="Si-Ammour A."/>
            <person name="Harkins T."/>
            <person name="Lackey A."/>
            <person name="Perbost C."/>
            <person name="Taillon B."/>
            <person name="Stella A."/>
            <person name="Solovyev V."/>
            <person name="Fawcett J.A."/>
            <person name="Sterck L."/>
            <person name="Vandepoele K."/>
            <person name="Grando S.M."/>
            <person name="Toppo S."/>
            <person name="Moser C."/>
            <person name="Lanchbury J."/>
            <person name="Bogden R."/>
            <person name="Skolnick M."/>
            <person name="Sgaramella V."/>
            <person name="Bhatnagar S.K."/>
            <person name="Fontana P."/>
            <person name="Gutin A."/>
            <person name="Van de Peer Y."/>
            <person name="Salamini F."/>
            <person name="Viola R."/>
        </authorList>
    </citation>
    <scope>NUCLEOTIDE SEQUENCE</scope>
</reference>
<dbReference type="InterPro" id="IPR025558">
    <property type="entry name" value="DUF4283"/>
</dbReference>
<evidence type="ECO:0000259" key="2">
    <source>
        <dbReference type="Pfam" id="PF14111"/>
    </source>
</evidence>
<dbReference type="AlphaFoldDB" id="A5AKG9"/>
<dbReference type="Pfam" id="PF14111">
    <property type="entry name" value="DUF4283"/>
    <property type="match status" value="1"/>
</dbReference>
<feature type="region of interest" description="Disordered" evidence="1">
    <location>
        <begin position="215"/>
        <end position="234"/>
    </location>
</feature>
<protein>
    <recommendedName>
        <fullName evidence="2">DUF4283 domain-containing protein</fullName>
    </recommendedName>
</protein>
<feature type="compositionally biased region" description="Basic and acidic residues" evidence="1">
    <location>
        <begin position="218"/>
        <end position="233"/>
    </location>
</feature>
<accession>A5AKG9</accession>
<sequence length="332" mass="37785">MDFKAALTSESGGPLNSCVPIPSLTLNPSLKDLPTMDEKDLACYESFTKLYLIGKALDESIPLELVSSKMKVEWKTLVESCFMDLGNNFFLIKFSTSEDYTKVIGLLIKLWGTNIVRKIMAQTRLVLRVDQRNEKIAKGLFLMVCLEVDLSQPLESKFRYYRRGKIKSTRINYEGVLESCFDCGLVDHKFDECLKMEKKIGITIEKKNTDFNDVDGENEIHGERSSNMKESKSWIEVQPNRRTRPLGSKTGYTPIWDKMLPKGALLRANATKVLGNIPSRSNPKDGVMDDKNLNQDVQLQEKEDIFVAKNNGFLNPKIEEDLKIVIDCYNSE</sequence>
<organism evidence="3">
    <name type="scientific">Vitis vinifera</name>
    <name type="common">Grape</name>
    <dbReference type="NCBI Taxonomy" id="29760"/>
    <lineage>
        <taxon>Eukaryota</taxon>
        <taxon>Viridiplantae</taxon>
        <taxon>Streptophyta</taxon>
        <taxon>Embryophyta</taxon>
        <taxon>Tracheophyta</taxon>
        <taxon>Spermatophyta</taxon>
        <taxon>Magnoliopsida</taxon>
        <taxon>eudicotyledons</taxon>
        <taxon>Gunneridae</taxon>
        <taxon>Pentapetalae</taxon>
        <taxon>rosids</taxon>
        <taxon>Vitales</taxon>
        <taxon>Vitaceae</taxon>
        <taxon>Viteae</taxon>
        <taxon>Vitis</taxon>
    </lineage>
</organism>
<dbReference type="EMBL" id="AM428793">
    <property type="protein sequence ID" value="CAN66841.1"/>
    <property type="molecule type" value="Genomic_DNA"/>
</dbReference>
<proteinExistence type="predicted"/>
<evidence type="ECO:0000256" key="1">
    <source>
        <dbReference type="SAM" id="MobiDB-lite"/>
    </source>
</evidence>
<name>A5AKG9_VITVI</name>